<gene>
    <name evidence="2" type="ORF">PanWU01x14_302900</name>
</gene>
<reference evidence="3" key="1">
    <citation type="submission" date="2016-06" db="EMBL/GenBank/DDBJ databases">
        <title>Parallel loss of symbiosis genes in relatives of nitrogen-fixing non-legume Parasponia.</title>
        <authorList>
            <person name="Van Velzen R."/>
            <person name="Holmer R."/>
            <person name="Bu F."/>
            <person name="Rutten L."/>
            <person name="Van Zeijl A."/>
            <person name="Liu W."/>
            <person name="Santuari L."/>
            <person name="Cao Q."/>
            <person name="Sharma T."/>
            <person name="Shen D."/>
            <person name="Roswanjaya Y."/>
            <person name="Wardhani T."/>
            <person name="Kalhor M.S."/>
            <person name="Jansen J."/>
            <person name="Van den Hoogen J."/>
            <person name="Gungor B."/>
            <person name="Hartog M."/>
            <person name="Hontelez J."/>
            <person name="Verver J."/>
            <person name="Yang W.-C."/>
            <person name="Schijlen E."/>
            <person name="Repin R."/>
            <person name="Schilthuizen M."/>
            <person name="Schranz E."/>
            <person name="Heidstra R."/>
            <person name="Miyata K."/>
            <person name="Fedorova E."/>
            <person name="Kohlen W."/>
            <person name="Bisseling T."/>
            <person name="Smit S."/>
            <person name="Geurts R."/>
        </authorList>
    </citation>
    <scope>NUCLEOTIDE SEQUENCE [LARGE SCALE GENOMIC DNA]</scope>
    <source>
        <strain evidence="3">cv. WU1-14</strain>
    </source>
</reference>
<name>A0A2P5AT44_PARAD</name>
<keyword evidence="3" id="KW-1185">Reference proteome</keyword>
<dbReference type="Proteomes" id="UP000237105">
    <property type="component" value="Unassembled WGS sequence"/>
</dbReference>
<dbReference type="EMBL" id="JXTB01000457">
    <property type="protein sequence ID" value="PON39705.1"/>
    <property type="molecule type" value="Genomic_DNA"/>
</dbReference>
<proteinExistence type="predicted"/>
<keyword evidence="1" id="KW-0472">Membrane</keyword>
<comment type="caution">
    <text evidence="2">The sequence shown here is derived from an EMBL/GenBank/DDBJ whole genome shotgun (WGS) entry which is preliminary data.</text>
</comment>
<feature type="transmembrane region" description="Helical" evidence="1">
    <location>
        <begin position="54"/>
        <end position="76"/>
    </location>
</feature>
<keyword evidence="1" id="KW-0812">Transmembrane</keyword>
<protein>
    <submittedName>
        <fullName evidence="2">Uncharacterized protein</fullName>
    </submittedName>
</protein>
<evidence type="ECO:0000313" key="2">
    <source>
        <dbReference type="EMBL" id="PON39705.1"/>
    </source>
</evidence>
<keyword evidence="1" id="KW-1133">Transmembrane helix</keyword>
<organism evidence="2 3">
    <name type="scientific">Parasponia andersonii</name>
    <name type="common">Sponia andersonii</name>
    <dbReference type="NCBI Taxonomy" id="3476"/>
    <lineage>
        <taxon>Eukaryota</taxon>
        <taxon>Viridiplantae</taxon>
        <taxon>Streptophyta</taxon>
        <taxon>Embryophyta</taxon>
        <taxon>Tracheophyta</taxon>
        <taxon>Spermatophyta</taxon>
        <taxon>Magnoliopsida</taxon>
        <taxon>eudicotyledons</taxon>
        <taxon>Gunneridae</taxon>
        <taxon>Pentapetalae</taxon>
        <taxon>rosids</taxon>
        <taxon>fabids</taxon>
        <taxon>Rosales</taxon>
        <taxon>Cannabaceae</taxon>
        <taxon>Parasponia</taxon>
    </lineage>
</organism>
<sequence length="99" mass="11545">GQCNQKEMLTTILIYLILSKNETTMIVNERYTCDHTIYYKTKTKKENSVETKDYLFSSVLGLLPVYLVVVIPELLLEIIDNVHIHLEGLGENIRVDRRF</sequence>
<evidence type="ECO:0000313" key="3">
    <source>
        <dbReference type="Proteomes" id="UP000237105"/>
    </source>
</evidence>
<accession>A0A2P5AT44</accession>
<dbReference type="AlphaFoldDB" id="A0A2P5AT44"/>
<evidence type="ECO:0000256" key="1">
    <source>
        <dbReference type="SAM" id="Phobius"/>
    </source>
</evidence>
<feature type="non-terminal residue" evidence="2">
    <location>
        <position position="1"/>
    </location>
</feature>